<dbReference type="EMBL" id="HBEF01008425">
    <property type="protein sequence ID" value="CAD8333189.1"/>
    <property type="molecule type" value="Transcribed_RNA"/>
</dbReference>
<accession>A0A7R9WU47</accession>
<name>A0A7R9WU47_9STRA</name>
<protein>
    <recommendedName>
        <fullName evidence="2">Sulfotransferase domain-containing protein</fullName>
    </recommendedName>
</protein>
<proteinExistence type="predicted"/>
<evidence type="ECO:0000313" key="1">
    <source>
        <dbReference type="EMBL" id="CAD8333189.1"/>
    </source>
</evidence>
<gene>
    <name evidence="1" type="ORF">CAUS1442_LOCUS5290</name>
</gene>
<organism evidence="1">
    <name type="scientific">Craspedostauros australis</name>
    <dbReference type="NCBI Taxonomy" id="1486917"/>
    <lineage>
        <taxon>Eukaryota</taxon>
        <taxon>Sar</taxon>
        <taxon>Stramenopiles</taxon>
        <taxon>Ochrophyta</taxon>
        <taxon>Bacillariophyta</taxon>
        <taxon>Bacillariophyceae</taxon>
        <taxon>Bacillariophycidae</taxon>
        <taxon>Naviculales</taxon>
        <taxon>Naviculaceae</taxon>
        <taxon>Craspedostauros</taxon>
    </lineage>
</organism>
<sequence>MHAKHHKILGNEWDAFESNRFFDLPAVFATSFRKPLHRALSQFRFECIEDRGCRIKVIEKWWEHRKDLANVYTWTFTDKHVRKKIQAAMDDASVQTRRDILGQALDTVAKFHLVMVMEWLAYAPDHVRKVLGFEDTHPLTERVRPHINQYQRDDGQETNKLGAAGIAKASWSPEEYLSKEQYKIMSEDLALDEILTDAARRMFLERVVCREDQ</sequence>
<evidence type="ECO:0008006" key="2">
    <source>
        <dbReference type="Google" id="ProtNLM"/>
    </source>
</evidence>
<dbReference type="AlphaFoldDB" id="A0A7R9WU47"/>
<reference evidence="1" key="1">
    <citation type="submission" date="2021-01" db="EMBL/GenBank/DDBJ databases">
        <authorList>
            <person name="Corre E."/>
            <person name="Pelletier E."/>
            <person name="Niang G."/>
            <person name="Scheremetjew M."/>
            <person name="Finn R."/>
            <person name="Kale V."/>
            <person name="Holt S."/>
            <person name="Cochrane G."/>
            <person name="Meng A."/>
            <person name="Brown T."/>
            <person name="Cohen L."/>
        </authorList>
    </citation>
    <scope>NUCLEOTIDE SEQUENCE</scope>
    <source>
        <strain evidence="1">CCMP3328</strain>
    </source>
</reference>